<proteinExistence type="predicted"/>
<keyword evidence="3" id="KW-1185">Reference proteome</keyword>
<organism evidence="2 3">
    <name type="scientific">Algoriphagus kandeliae</name>
    <dbReference type="NCBI Taxonomy" id="2562278"/>
    <lineage>
        <taxon>Bacteria</taxon>
        <taxon>Pseudomonadati</taxon>
        <taxon>Bacteroidota</taxon>
        <taxon>Cytophagia</taxon>
        <taxon>Cytophagales</taxon>
        <taxon>Cyclobacteriaceae</taxon>
        <taxon>Algoriphagus</taxon>
    </lineage>
</organism>
<dbReference type="OrthoDB" id="831702at2"/>
<feature type="compositionally biased region" description="Basic and acidic residues" evidence="1">
    <location>
        <begin position="97"/>
        <end position="118"/>
    </location>
</feature>
<dbReference type="Proteomes" id="UP000297647">
    <property type="component" value="Unassembled WGS sequence"/>
</dbReference>
<name>A0A4Y9QTL2_9BACT</name>
<comment type="caution">
    <text evidence="2">The sequence shown here is derived from an EMBL/GenBank/DDBJ whole genome shotgun (WGS) entry which is preliminary data.</text>
</comment>
<dbReference type="AlphaFoldDB" id="A0A4Y9QTL2"/>
<reference evidence="2 3" key="1">
    <citation type="submission" date="2019-03" db="EMBL/GenBank/DDBJ databases">
        <title>Algoriphagus sp. nov, a new strain isolated from root system soil of mangrove plant Kandelia.</title>
        <authorList>
            <person name="Yin Q."/>
            <person name="Wang K."/>
            <person name="Song Z."/>
        </authorList>
    </citation>
    <scope>NUCLEOTIDE SEQUENCE [LARGE SCALE GENOMIC DNA]</scope>
    <source>
        <strain evidence="2 3">XY-J91</strain>
    </source>
</reference>
<evidence type="ECO:0000313" key="3">
    <source>
        <dbReference type="Proteomes" id="UP000297647"/>
    </source>
</evidence>
<dbReference type="EMBL" id="SPSB01000002">
    <property type="protein sequence ID" value="TFV95924.1"/>
    <property type="molecule type" value="Genomic_DNA"/>
</dbReference>
<gene>
    <name evidence="2" type="ORF">E4S40_06790</name>
</gene>
<dbReference type="PROSITE" id="PS51257">
    <property type="entry name" value="PROKAR_LIPOPROTEIN"/>
    <property type="match status" value="1"/>
</dbReference>
<evidence type="ECO:0000313" key="2">
    <source>
        <dbReference type="EMBL" id="TFV95924.1"/>
    </source>
</evidence>
<accession>A0A4Y9QTL2</accession>
<protein>
    <submittedName>
        <fullName evidence="2">Uncharacterized protein</fullName>
    </submittedName>
</protein>
<dbReference type="RefSeq" id="WP_135072501.1">
    <property type="nucleotide sequence ID" value="NZ_SPSB01000002.1"/>
</dbReference>
<sequence>MKAFNTNLWWLAVLGLTLGACSYMGPYETVDMINEQASAKSEFNLIPIGSQRLLNAREYEGADCASDCIVAGTGEYFVKTDSKIAEGDGTGGGGGDHGGHHEVGTTDTHEEGGGGHDGEEGEGGGVKKEIVYRAYNTASEFIVEVDYNILAESGHPNPKTTIKISINGDLAEFNEVSKGSTVSHSFPLGDDWEACDMMEFSVESHGGGPKVSWVDETYYLFDICCAPASLSYQTEDNLNIKFFYNSSEPLEDAVVQFTFPQIMPLGENGTYTAPDGKVYDVNSKGKSSVLTWIGDVRCGPGRTSFQFSVLPDCKASGKAVIWTSATVNGVDVKNKMTPNIVAGCN</sequence>
<feature type="region of interest" description="Disordered" evidence="1">
    <location>
        <begin position="87"/>
        <end position="125"/>
    </location>
</feature>
<evidence type="ECO:0000256" key="1">
    <source>
        <dbReference type="SAM" id="MobiDB-lite"/>
    </source>
</evidence>